<dbReference type="STRING" id="181874.A0A409YMQ9"/>
<sequence>MFSSGRSGHSSSLGDGSLLKSNVMSGQPTKTKRWTDYQGLAIPPCNPYYKREGSKHLVLPWIYLYTIKKEDGKRMLSYRKKVAGDLSLHDEIKAFVKFMKPTEKEIAVRQDLVKRFTQLILSFGVDVSAPEPVGSYVTGLYLPTSDIDMVLTPRLYTSPSDVLRRIYHKLLLMPSPQFHKQLRDVLQASVPLITITDAKTGIAIDLSAEVAHSRAATKAVGEWLKRGERLEDEAIIRMLVMVTKTFLSIRRCGTTYTGGINSYVLFWMVVAWVKLELPKMRNEVKTTRDSGVESLGTMLSDMRLDQESRSTPDYGKILIAFFKFYGQDFDYRTKRIIIAPEPRYEYHYSSEQPYLLSIMDAANGAIDMGTKAYAIKHVAASFEEAYRELQLLERQRLNGISVGDKGILGKVLGGDFLQFWIDRLKLDIPA</sequence>
<reference evidence="3 4" key="1">
    <citation type="journal article" date="2018" name="Evol. Lett.">
        <title>Horizontal gene cluster transfer increased hallucinogenic mushroom diversity.</title>
        <authorList>
            <person name="Reynolds H.T."/>
            <person name="Vijayakumar V."/>
            <person name="Gluck-Thaler E."/>
            <person name="Korotkin H.B."/>
            <person name="Matheny P.B."/>
            <person name="Slot J.C."/>
        </authorList>
    </citation>
    <scope>NUCLEOTIDE SEQUENCE [LARGE SCALE GENOMIC DNA]</scope>
    <source>
        <strain evidence="3 4">2629</strain>
    </source>
</reference>
<dbReference type="GO" id="GO:0046872">
    <property type="term" value="F:metal ion binding"/>
    <property type="evidence" value="ECO:0007669"/>
    <property type="project" value="UniProtKB-KW"/>
</dbReference>
<dbReference type="GO" id="GO:0043634">
    <property type="term" value="P:polyadenylation-dependent ncRNA catabolic process"/>
    <property type="evidence" value="ECO:0007669"/>
    <property type="project" value="TreeGrafter"/>
</dbReference>
<evidence type="ECO:0000256" key="1">
    <source>
        <dbReference type="SAM" id="MobiDB-lite"/>
    </source>
</evidence>
<protein>
    <recommendedName>
        <fullName evidence="2">Poly(A) RNA polymerase mitochondrial-like central palm domain-containing protein</fullName>
    </recommendedName>
</protein>
<organism evidence="3 4">
    <name type="scientific">Panaeolus cyanescens</name>
    <dbReference type="NCBI Taxonomy" id="181874"/>
    <lineage>
        <taxon>Eukaryota</taxon>
        <taxon>Fungi</taxon>
        <taxon>Dikarya</taxon>
        <taxon>Basidiomycota</taxon>
        <taxon>Agaricomycotina</taxon>
        <taxon>Agaricomycetes</taxon>
        <taxon>Agaricomycetidae</taxon>
        <taxon>Agaricales</taxon>
        <taxon>Agaricineae</taxon>
        <taxon>Galeropsidaceae</taxon>
        <taxon>Panaeolus</taxon>
    </lineage>
</organism>
<evidence type="ECO:0000259" key="2">
    <source>
        <dbReference type="Pfam" id="PF22600"/>
    </source>
</evidence>
<keyword evidence="4" id="KW-1185">Reference proteome</keyword>
<dbReference type="PANTHER" id="PTHR23092">
    <property type="entry name" value="POLY(A) RNA POLYMERASE"/>
    <property type="match status" value="1"/>
</dbReference>
<accession>A0A409YMQ9</accession>
<dbReference type="OrthoDB" id="273917at2759"/>
<dbReference type="Gene3D" id="3.30.460.10">
    <property type="entry name" value="Beta Polymerase, domain 2"/>
    <property type="match status" value="1"/>
</dbReference>
<dbReference type="InterPro" id="IPR054708">
    <property type="entry name" value="MTPAP-like_central"/>
</dbReference>
<dbReference type="CDD" id="cd05402">
    <property type="entry name" value="NT_PAP_TUTase"/>
    <property type="match status" value="1"/>
</dbReference>
<dbReference type="GO" id="GO:0031499">
    <property type="term" value="C:TRAMP complex"/>
    <property type="evidence" value="ECO:0007669"/>
    <property type="project" value="TreeGrafter"/>
</dbReference>
<feature type="region of interest" description="Disordered" evidence="1">
    <location>
        <begin position="1"/>
        <end position="30"/>
    </location>
</feature>
<dbReference type="Pfam" id="PF22600">
    <property type="entry name" value="MTPAP-like_central"/>
    <property type="match status" value="1"/>
</dbReference>
<feature type="compositionally biased region" description="Low complexity" evidence="1">
    <location>
        <begin position="1"/>
        <end position="21"/>
    </location>
</feature>
<dbReference type="GO" id="GO:0010605">
    <property type="term" value="P:negative regulation of macromolecule metabolic process"/>
    <property type="evidence" value="ECO:0007669"/>
    <property type="project" value="UniProtKB-ARBA"/>
</dbReference>
<dbReference type="AlphaFoldDB" id="A0A409YMQ9"/>
<dbReference type="GO" id="GO:0005730">
    <property type="term" value="C:nucleolus"/>
    <property type="evidence" value="ECO:0007669"/>
    <property type="project" value="TreeGrafter"/>
</dbReference>
<dbReference type="SUPFAM" id="SSF81631">
    <property type="entry name" value="PAP/OAS1 substrate-binding domain"/>
    <property type="match status" value="1"/>
</dbReference>
<feature type="domain" description="Poly(A) RNA polymerase mitochondrial-like central palm" evidence="2">
    <location>
        <begin position="88"/>
        <end position="209"/>
    </location>
</feature>
<proteinExistence type="predicted"/>
<dbReference type="InterPro" id="IPR043519">
    <property type="entry name" value="NT_sf"/>
</dbReference>
<dbReference type="GO" id="GO:0003729">
    <property type="term" value="F:mRNA binding"/>
    <property type="evidence" value="ECO:0007669"/>
    <property type="project" value="TreeGrafter"/>
</dbReference>
<dbReference type="Proteomes" id="UP000284842">
    <property type="component" value="Unassembled WGS sequence"/>
</dbReference>
<dbReference type="Gene3D" id="1.10.1410.10">
    <property type="match status" value="1"/>
</dbReference>
<evidence type="ECO:0000313" key="3">
    <source>
        <dbReference type="EMBL" id="PPR04305.1"/>
    </source>
</evidence>
<dbReference type="GO" id="GO:0031123">
    <property type="term" value="P:RNA 3'-end processing"/>
    <property type="evidence" value="ECO:0007669"/>
    <property type="project" value="TreeGrafter"/>
</dbReference>
<dbReference type="InParanoid" id="A0A409YMQ9"/>
<name>A0A409YMQ9_9AGAR</name>
<dbReference type="EMBL" id="NHTK01000962">
    <property type="protein sequence ID" value="PPR04305.1"/>
    <property type="molecule type" value="Genomic_DNA"/>
</dbReference>
<gene>
    <name evidence="3" type="ORF">CVT24_013378</name>
</gene>
<dbReference type="SUPFAM" id="SSF81301">
    <property type="entry name" value="Nucleotidyltransferase"/>
    <property type="match status" value="1"/>
</dbReference>
<dbReference type="FunCoup" id="A0A409YMQ9">
    <property type="interactions" value="54"/>
</dbReference>
<comment type="caution">
    <text evidence="3">The sequence shown here is derived from an EMBL/GenBank/DDBJ whole genome shotgun (WGS) entry which is preliminary data.</text>
</comment>
<evidence type="ECO:0000313" key="4">
    <source>
        <dbReference type="Proteomes" id="UP000284842"/>
    </source>
</evidence>
<dbReference type="InterPro" id="IPR045862">
    <property type="entry name" value="Trf4-like"/>
</dbReference>
<dbReference type="GO" id="GO:1990817">
    <property type="term" value="F:poly(A) RNA polymerase activity"/>
    <property type="evidence" value="ECO:0007669"/>
    <property type="project" value="UniProtKB-EC"/>
</dbReference>
<dbReference type="PANTHER" id="PTHR23092:SF15">
    <property type="entry name" value="INACTIVE NON-CANONICAL POLY(A) RNA POLYMERASE PROTEIN TRF4-2-RELATED"/>
    <property type="match status" value="1"/>
</dbReference>